<dbReference type="Proteomes" id="UP000029868">
    <property type="component" value="Unassembled WGS sequence"/>
</dbReference>
<name>A0A099L0A3_COLPS</name>
<dbReference type="RefSeq" id="WP_033081483.1">
    <property type="nucleotide sequence ID" value="NZ_JQEC01000014.1"/>
</dbReference>
<dbReference type="EMBL" id="JQEC01000014">
    <property type="protein sequence ID" value="KGJ95870.1"/>
    <property type="molecule type" value="Genomic_DNA"/>
</dbReference>
<evidence type="ECO:0000313" key="3">
    <source>
        <dbReference type="Proteomes" id="UP000029868"/>
    </source>
</evidence>
<proteinExistence type="predicted"/>
<dbReference type="Gene3D" id="3.30.950.30">
    <property type="entry name" value="Schlafen, AAA domain"/>
    <property type="match status" value="1"/>
</dbReference>
<dbReference type="OrthoDB" id="7593619at2"/>
<sequence>MYDRIEKNYNNENDIHSVFEKYIDIKLPKKITLKLVFNFFNNDWQFLIGKAYIDDLPVSNDLIYTDLVLLTMTVEVPSFEEFITTLQSEGISYSDKYPVIKPENLSWKERLIPKTHSIKQPIRSFETRIVENSNCFQDKKLFAYQQPYSSSSIESVRDFIGMESFQSSSDSRIGKLVIEVLDKRGSLLLDDNRLQFTSSVPAYMTGELQYLERSVLISSDDENSIDVDLNELKSIDIFLLNQQSEVLDFITTSHYEFVFPLINKESESALVKLIQTGENDTVEFKQFIGFDNSKKREIDKTVCAFSNNAGGFLFIGVNDGGVITGLESREFGKQFKNNIEEYVERIANYLKERLSINNCFNVSFQTICGEQVVVVEVSTANGCNQIIADKIVYVRKGASSMQATPEEINNLCAAQKVSDNEYFP</sequence>
<evidence type="ECO:0000259" key="1">
    <source>
        <dbReference type="Pfam" id="PF04326"/>
    </source>
</evidence>
<organism evidence="2 3">
    <name type="scientific">Colwellia psychrerythraea</name>
    <name type="common">Vibrio psychroerythus</name>
    <dbReference type="NCBI Taxonomy" id="28229"/>
    <lineage>
        <taxon>Bacteria</taxon>
        <taxon>Pseudomonadati</taxon>
        <taxon>Pseudomonadota</taxon>
        <taxon>Gammaproteobacteria</taxon>
        <taxon>Alteromonadales</taxon>
        <taxon>Colwelliaceae</taxon>
        <taxon>Colwellia</taxon>
    </lineage>
</organism>
<evidence type="ECO:0000313" key="2">
    <source>
        <dbReference type="EMBL" id="KGJ95870.1"/>
    </source>
</evidence>
<dbReference type="PATRIC" id="fig|28229.3.peg.1386"/>
<comment type="caution">
    <text evidence="2">The sequence shown here is derived from an EMBL/GenBank/DDBJ whole genome shotgun (WGS) entry which is preliminary data.</text>
</comment>
<dbReference type="InterPro" id="IPR007421">
    <property type="entry name" value="Schlafen_AlbA_2_dom"/>
</dbReference>
<protein>
    <submittedName>
        <fullName evidence="2">Putative transcriptional regulator</fullName>
    </submittedName>
</protein>
<accession>A0A099L0A3</accession>
<feature type="domain" description="Schlafen AlbA-2" evidence="1">
    <location>
        <begin position="278"/>
        <end position="403"/>
    </location>
</feature>
<gene>
    <name evidence="2" type="ORF">GAB14E_1782</name>
</gene>
<dbReference type="PANTHER" id="PTHR30595:SF6">
    <property type="entry name" value="SCHLAFEN ALBA-2 DOMAIN-CONTAINING PROTEIN"/>
    <property type="match status" value="1"/>
</dbReference>
<dbReference type="Pfam" id="PF04326">
    <property type="entry name" value="SLFN_AlbA_2"/>
    <property type="match status" value="1"/>
</dbReference>
<dbReference type="PANTHER" id="PTHR30595">
    <property type="entry name" value="GLPR-RELATED TRANSCRIPTIONAL REPRESSOR"/>
    <property type="match status" value="1"/>
</dbReference>
<dbReference type="InterPro" id="IPR038461">
    <property type="entry name" value="Schlafen_AlbA_2_dom_sf"/>
</dbReference>
<reference evidence="2 3" key="1">
    <citation type="submission" date="2014-08" db="EMBL/GenBank/DDBJ databases">
        <title>Genomic and Phenotypic Diversity of Colwellia psychrerythraea strains from Disparate Marine Basins.</title>
        <authorList>
            <person name="Techtmann S.M."/>
            <person name="Stelling S.C."/>
            <person name="Utturkar S.M."/>
            <person name="Alshibli N."/>
            <person name="Harris A."/>
            <person name="Brown S.D."/>
            <person name="Hazen T.C."/>
        </authorList>
    </citation>
    <scope>NUCLEOTIDE SEQUENCE [LARGE SCALE GENOMIC DNA]</scope>
    <source>
        <strain evidence="2 3">GAB14E</strain>
    </source>
</reference>
<dbReference type="AlphaFoldDB" id="A0A099L0A3"/>